<evidence type="ECO:0000313" key="11">
    <source>
        <dbReference type="Proteomes" id="UP000465112"/>
    </source>
</evidence>
<protein>
    <recommendedName>
        <fullName evidence="9">Ig-like domain-containing protein</fullName>
    </recommendedName>
</protein>
<evidence type="ECO:0000256" key="2">
    <source>
        <dbReference type="ARBA" id="ARBA00022729"/>
    </source>
</evidence>
<feature type="chain" id="PRO_5025647899" description="Ig-like domain-containing protein" evidence="8">
    <location>
        <begin position="25"/>
        <end position="241"/>
    </location>
</feature>
<dbReference type="GO" id="GO:0016020">
    <property type="term" value="C:membrane"/>
    <property type="evidence" value="ECO:0007669"/>
    <property type="project" value="UniProtKB-SubCell"/>
</dbReference>
<dbReference type="InterPro" id="IPR051427">
    <property type="entry name" value="Nectin/Nectin-like"/>
</dbReference>
<dbReference type="InterPro" id="IPR013783">
    <property type="entry name" value="Ig-like_fold"/>
</dbReference>
<feature type="signal peptide" evidence="8">
    <location>
        <begin position="1"/>
        <end position="24"/>
    </location>
</feature>
<dbReference type="Gene3D" id="2.60.40.10">
    <property type="entry name" value="Immunoglobulins"/>
    <property type="match status" value="1"/>
</dbReference>
<evidence type="ECO:0000256" key="1">
    <source>
        <dbReference type="ARBA" id="ARBA00004370"/>
    </source>
</evidence>
<sequence length="241" mass="26881">MNTCKPPVILLKLICITLLPVLEAQEVKVLPEVTGYLGRDVTLPCQFIPAPQGANITQVQWDLISPEGKEILIFVFNVKDGLHVNESFKDRVDIVEQSLIIRGVEMRDAGPYTCSIASFPSGSFRGTTNLVIQEQMQLSSAVVSAIVIAVLLPLVVMAAIVYLIFIRRHDHTVRHRIYIDTCGPVMDVARTSVILRDEDVVYSDVELKPFRDATPPSNEKHTVDDDVTYSEVIVGRSHQMR</sequence>
<evidence type="ECO:0000256" key="8">
    <source>
        <dbReference type="SAM" id="SignalP"/>
    </source>
</evidence>
<evidence type="ECO:0000256" key="5">
    <source>
        <dbReference type="ARBA" id="ARBA00023157"/>
    </source>
</evidence>
<dbReference type="InterPro" id="IPR007110">
    <property type="entry name" value="Ig-like_dom"/>
</dbReference>
<dbReference type="SMART" id="SM00409">
    <property type="entry name" value="IG"/>
    <property type="match status" value="1"/>
</dbReference>
<gene>
    <name evidence="10" type="ORF">PFLUV_G00087180</name>
</gene>
<dbReference type="GO" id="GO:0007156">
    <property type="term" value="P:homophilic cell adhesion via plasma membrane adhesion molecules"/>
    <property type="evidence" value="ECO:0007669"/>
    <property type="project" value="TreeGrafter"/>
</dbReference>
<dbReference type="PANTHER" id="PTHR23277">
    <property type="entry name" value="NECTIN-RELATED"/>
    <property type="match status" value="1"/>
</dbReference>
<dbReference type="PROSITE" id="PS50835">
    <property type="entry name" value="IG_LIKE"/>
    <property type="match status" value="1"/>
</dbReference>
<feature type="domain" description="Ig-like" evidence="9">
    <location>
        <begin position="20"/>
        <end position="131"/>
    </location>
</feature>
<dbReference type="EMBL" id="VHII01000007">
    <property type="protein sequence ID" value="KAF1388145.1"/>
    <property type="molecule type" value="Genomic_DNA"/>
</dbReference>
<dbReference type="GO" id="GO:0007157">
    <property type="term" value="P:heterophilic cell-cell adhesion via plasma membrane cell adhesion molecules"/>
    <property type="evidence" value="ECO:0007669"/>
    <property type="project" value="TreeGrafter"/>
</dbReference>
<keyword evidence="5" id="KW-1015">Disulfide bond</keyword>
<accession>A0A6A5FBQ5</accession>
<keyword evidence="4 7" id="KW-0472">Membrane</keyword>
<keyword evidence="6" id="KW-0325">Glycoprotein</keyword>
<keyword evidence="2 8" id="KW-0732">Signal</keyword>
<evidence type="ECO:0000259" key="9">
    <source>
        <dbReference type="PROSITE" id="PS50835"/>
    </source>
</evidence>
<dbReference type="AlphaFoldDB" id="A0A6A5FBQ5"/>
<proteinExistence type="predicted"/>
<reference evidence="10 11" key="1">
    <citation type="submission" date="2019-06" db="EMBL/GenBank/DDBJ databases">
        <title>A chromosome-scale genome assembly of the European perch, Perca fluviatilis.</title>
        <authorList>
            <person name="Roques C."/>
            <person name="Zahm M."/>
            <person name="Cabau C."/>
            <person name="Klopp C."/>
            <person name="Bouchez O."/>
            <person name="Donnadieu C."/>
            <person name="Kuhl H."/>
            <person name="Gislard M."/>
            <person name="Guendouz S."/>
            <person name="Journot L."/>
            <person name="Haffray P."/>
            <person name="Bestin A."/>
            <person name="Morvezen R."/>
            <person name="Feron R."/>
            <person name="Wen M."/>
            <person name="Jouanno E."/>
            <person name="Herpin A."/>
            <person name="Schartl M."/>
            <person name="Postlethwait J."/>
            <person name="Schaerlinger B."/>
            <person name="Chardard D."/>
            <person name="Lecocq T."/>
            <person name="Poncet C."/>
            <person name="Jaffrelo L."/>
            <person name="Lampietro C."/>
            <person name="Guiguen Y."/>
        </authorList>
    </citation>
    <scope>NUCLEOTIDE SEQUENCE [LARGE SCALE GENOMIC DNA]</scope>
    <source>
        <tissue evidence="10">Blood</tissue>
    </source>
</reference>
<evidence type="ECO:0000256" key="4">
    <source>
        <dbReference type="ARBA" id="ARBA00023136"/>
    </source>
</evidence>
<comment type="caution">
    <text evidence="10">The sequence shown here is derived from an EMBL/GenBank/DDBJ whole genome shotgun (WGS) entry which is preliminary data.</text>
</comment>
<evidence type="ECO:0000256" key="6">
    <source>
        <dbReference type="ARBA" id="ARBA00023180"/>
    </source>
</evidence>
<keyword evidence="11" id="KW-1185">Reference proteome</keyword>
<feature type="transmembrane region" description="Helical" evidence="7">
    <location>
        <begin position="141"/>
        <end position="166"/>
    </location>
</feature>
<name>A0A6A5FBQ5_PERFL</name>
<dbReference type="GO" id="GO:0005912">
    <property type="term" value="C:adherens junction"/>
    <property type="evidence" value="ECO:0007669"/>
    <property type="project" value="TreeGrafter"/>
</dbReference>
<organism evidence="10 11">
    <name type="scientific">Perca fluviatilis</name>
    <name type="common">European perch</name>
    <dbReference type="NCBI Taxonomy" id="8168"/>
    <lineage>
        <taxon>Eukaryota</taxon>
        <taxon>Metazoa</taxon>
        <taxon>Chordata</taxon>
        <taxon>Craniata</taxon>
        <taxon>Vertebrata</taxon>
        <taxon>Euteleostomi</taxon>
        <taxon>Actinopterygii</taxon>
        <taxon>Neopterygii</taxon>
        <taxon>Teleostei</taxon>
        <taxon>Neoteleostei</taxon>
        <taxon>Acanthomorphata</taxon>
        <taxon>Eupercaria</taxon>
        <taxon>Perciformes</taxon>
        <taxon>Percoidei</taxon>
        <taxon>Percidae</taxon>
        <taxon>Percinae</taxon>
        <taxon>Perca</taxon>
    </lineage>
</organism>
<evidence type="ECO:0000256" key="3">
    <source>
        <dbReference type="ARBA" id="ARBA00022737"/>
    </source>
</evidence>
<dbReference type="InterPro" id="IPR036179">
    <property type="entry name" value="Ig-like_dom_sf"/>
</dbReference>
<dbReference type="InterPro" id="IPR003599">
    <property type="entry name" value="Ig_sub"/>
</dbReference>
<dbReference type="InterPro" id="IPR013106">
    <property type="entry name" value="Ig_V-set"/>
</dbReference>
<dbReference type="Proteomes" id="UP000465112">
    <property type="component" value="Chromosome 7"/>
</dbReference>
<dbReference type="PANTHER" id="PTHR23277:SF109">
    <property type="entry name" value="POLIOVIRUS RECEPTOR"/>
    <property type="match status" value="1"/>
</dbReference>
<evidence type="ECO:0000313" key="10">
    <source>
        <dbReference type="EMBL" id="KAF1388145.1"/>
    </source>
</evidence>
<evidence type="ECO:0000256" key="7">
    <source>
        <dbReference type="SAM" id="Phobius"/>
    </source>
</evidence>
<dbReference type="SUPFAM" id="SSF48726">
    <property type="entry name" value="Immunoglobulin"/>
    <property type="match status" value="1"/>
</dbReference>
<keyword evidence="3" id="KW-0677">Repeat</keyword>
<dbReference type="Pfam" id="PF07686">
    <property type="entry name" value="V-set"/>
    <property type="match status" value="1"/>
</dbReference>
<keyword evidence="7" id="KW-1133">Transmembrane helix</keyword>
<keyword evidence="7" id="KW-0812">Transmembrane</keyword>
<comment type="subcellular location">
    <subcellularLocation>
        <location evidence="1">Membrane</location>
    </subcellularLocation>
</comment>